<dbReference type="OrthoDB" id="546307at2759"/>
<dbReference type="InterPro" id="IPR038538">
    <property type="entry name" value="MTERF_sf"/>
</dbReference>
<accession>A0A0D2KRK2</accession>
<dbReference type="RefSeq" id="XP_013897188.1">
    <property type="nucleotide sequence ID" value="XM_014041734.1"/>
</dbReference>
<keyword evidence="3" id="KW-1185">Reference proteome</keyword>
<dbReference type="Gene3D" id="1.25.70.10">
    <property type="entry name" value="Transcription termination factor 3, mitochondrial"/>
    <property type="match status" value="1"/>
</dbReference>
<feature type="region of interest" description="Disordered" evidence="1">
    <location>
        <begin position="1"/>
        <end position="35"/>
    </location>
</feature>
<feature type="compositionally biased region" description="Low complexity" evidence="1">
    <location>
        <begin position="290"/>
        <end position="299"/>
    </location>
</feature>
<name>A0A0D2KRK2_9CHLO</name>
<dbReference type="Proteomes" id="UP000054498">
    <property type="component" value="Unassembled WGS sequence"/>
</dbReference>
<dbReference type="STRING" id="145388.A0A0D2KRK2"/>
<organism evidence="2 3">
    <name type="scientific">Monoraphidium neglectum</name>
    <dbReference type="NCBI Taxonomy" id="145388"/>
    <lineage>
        <taxon>Eukaryota</taxon>
        <taxon>Viridiplantae</taxon>
        <taxon>Chlorophyta</taxon>
        <taxon>core chlorophytes</taxon>
        <taxon>Chlorophyceae</taxon>
        <taxon>CS clade</taxon>
        <taxon>Sphaeropleales</taxon>
        <taxon>Selenastraceae</taxon>
        <taxon>Monoraphidium</taxon>
    </lineage>
</organism>
<protein>
    <recommendedName>
        <fullName evidence="4">mTERF domain-containing protein</fullName>
    </recommendedName>
</protein>
<proteinExistence type="predicted"/>
<evidence type="ECO:0000313" key="2">
    <source>
        <dbReference type="EMBL" id="KIY98168.1"/>
    </source>
</evidence>
<dbReference type="EMBL" id="KK102285">
    <property type="protein sequence ID" value="KIY98168.1"/>
    <property type="molecule type" value="Genomic_DNA"/>
</dbReference>
<evidence type="ECO:0000256" key="1">
    <source>
        <dbReference type="SAM" id="MobiDB-lite"/>
    </source>
</evidence>
<dbReference type="AlphaFoldDB" id="A0A0D2KRK2"/>
<dbReference type="GeneID" id="25742667"/>
<reference evidence="2 3" key="1">
    <citation type="journal article" date="2013" name="BMC Genomics">
        <title>Reconstruction of the lipid metabolism for the microalga Monoraphidium neglectum from its genome sequence reveals characteristics suitable for biofuel production.</title>
        <authorList>
            <person name="Bogen C."/>
            <person name="Al-Dilaimi A."/>
            <person name="Albersmeier A."/>
            <person name="Wichmann J."/>
            <person name="Grundmann M."/>
            <person name="Rupp O."/>
            <person name="Lauersen K.J."/>
            <person name="Blifernez-Klassen O."/>
            <person name="Kalinowski J."/>
            <person name="Goesmann A."/>
            <person name="Mussgnug J.H."/>
            <person name="Kruse O."/>
        </authorList>
    </citation>
    <scope>NUCLEOTIDE SEQUENCE [LARGE SCALE GENOMIC DNA]</scope>
    <source>
        <strain evidence="2 3">SAG 48.87</strain>
    </source>
</reference>
<feature type="compositionally biased region" description="Low complexity" evidence="1">
    <location>
        <begin position="8"/>
        <end position="33"/>
    </location>
</feature>
<feature type="compositionally biased region" description="Gly residues" evidence="1">
    <location>
        <begin position="300"/>
        <end position="316"/>
    </location>
</feature>
<gene>
    <name evidence="2" type="ORF">MNEG_9792</name>
</gene>
<dbReference type="KEGG" id="mng:MNEG_9792"/>
<feature type="region of interest" description="Disordered" evidence="1">
    <location>
        <begin position="290"/>
        <end position="340"/>
    </location>
</feature>
<sequence>MRHRADGARAPGAAAADAPADAAPSTSGAAAGPRSKEPWTYKYARARGPSPCDPSDAFCMQLEALFQSVLAYPYAPPRVHRHLEALRPAGIDAVTERVERAAAHFGAEIALTFFRRAPELLLLPPDELLARAREATRSVGISDHDLPLMLHKNPGLLLLESAELRARYEALPRVLHFTPQQAQALVLKYPLVLSRRTPALHFMAGQLRHLASARSQWQAEVDAISPSLMAFFLRDFGDQVRRLEYLASTGEAPGIYLREVMKPSNRLFAARHRGFRSWAAAVQQRRRQQAALAQQAAARAGGGSGGAGGPEGGAAGAWGEAGAAAEGGGDEQRRQRRKCN</sequence>
<evidence type="ECO:0000313" key="3">
    <source>
        <dbReference type="Proteomes" id="UP000054498"/>
    </source>
</evidence>
<evidence type="ECO:0008006" key="4">
    <source>
        <dbReference type="Google" id="ProtNLM"/>
    </source>
</evidence>